<dbReference type="EMBL" id="SBIW01000007">
    <property type="protein sequence ID" value="RWY50249.1"/>
    <property type="molecule type" value="Genomic_DNA"/>
</dbReference>
<dbReference type="InterPro" id="IPR052173">
    <property type="entry name" value="Beta-lactam_resp_regulator"/>
</dbReference>
<keyword evidence="1" id="KW-0472">Membrane</keyword>
<keyword evidence="1" id="KW-0812">Transmembrane</keyword>
<reference evidence="3 4" key="1">
    <citation type="submission" date="2019-01" db="EMBL/GenBank/DDBJ databases">
        <title>Mucilaginibacter antarcticum sp. nov., isolated from antarctic soil.</title>
        <authorList>
            <person name="Yan Y.-Q."/>
            <person name="Du Z.-J."/>
        </authorList>
    </citation>
    <scope>NUCLEOTIDE SEQUENCE [LARGE SCALE GENOMIC DNA]</scope>
    <source>
        <strain evidence="3 4">F01003</strain>
    </source>
</reference>
<dbReference type="RefSeq" id="WP_128534980.1">
    <property type="nucleotide sequence ID" value="NZ_SBIW01000007.1"/>
</dbReference>
<dbReference type="Pfam" id="PF05569">
    <property type="entry name" value="Peptidase_M56"/>
    <property type="match status" value="1"/>
</dbReference>
<protein>
    <recommendedName>
        <fullName evidence="2">Peptidase M56 domain-containing protein</fullName>
    </recommendedName>
</protein>
<keyword evidence="1" id="KW-1133">Transmembrane helix</keyword>
<dbReference type="InterPro" id="IPR008756">
    <property type="entry name" value="Peptidase_M56"/>
</dbReference>
<dbReference type="PANTHER" id="PTHR34978:SF3">
    <property type="entry name" value="SLR0241 PROTEIN"/>
    <property type="match status" value="1"/>
</dbReference>
<evidence type="ECO:0000313" key="4">
    <source>
        <dbReference type="Proteomes" id="UP000286701"/>
    </source>
</evidence>
<feature type="domain" description="Peptidase M56" evidence="2">
    <location>
        <begin position="29"/>
        <end position="261"/>
    </location>
</feature>
<feature type="transmembrane region" description="Helical" evidence="1">
    <location>
        <begin position="272"/>
        <end position="291"/>
    </location>
</feature>
<organism evidence="3 4">
    <name type="scientific">Mucilaginibacter gilvus</name>
    <dbReference type="NCBI Taxonomy" id="2305909"/>
    <lineage>
        <taxon>Bacteria</taxon>
        <taxon>Pseudomonadati</taxon>
        <taxon>Bacteroidota</taxon>
        <taxon>Sphingobacteriia</taxon>
        <taxon>Sphingobacteriales</taxon>
        <taxon>Sphingobacteriaceae</taxon>
        <taxon>Mucilaginibacter</taxon>
    </lineage>
</organism>
<dbReference type="Proteomes" id="UP000286701">
    <property type="component" value="Unassembled WGS sequence"/>
</dbReference>
<comment type="caution">
    <text evidence="3">The sequence shown here is derived from an EMBL/GenBank/DDBJ whole genome shotgun (WGS) entry which is preliminary data.</text>
</comment>
<keyword evidence="4" id="KW-1185">Reference proteome</keyword>
<accession>A0A3S3VC96</accession>
<dbReference type="AlphaFoldDB" id="A0A3S3VC96"/>
<dbReference type="OrthoDB" id="649093at2"/>
<feature type="transmembrane region" description="Helical" evidence="1">
    <location>
        <begin position="36"/>
        <end position="55"/>
    </location>
</feature>
<gene>
    <name evidence="3" type="ORF">EPL05_15990</name>
</gene>
<dbReference type="PANTHER" id="PTHR34978">
    <property type="entry name" value="POSSIBLE SENSOR-TRANSDUCER PROTEIN BLAR"/>
    <property type="match status" value="1"/>
</dbReference>
<sequence length="735" mass="83625">MKTFIYLLQVSACTGIFYSFYFLFLRRLTFFTLNRWYLLATLLMSFVIPALTFKVDTVQPLPIMEPVMYMQNIQQIVPAVQIVTGNDAAAKQEFDWMNASRITYVCIAVLSLTHLLFTLVAFFLRARSKRLMEIGNVKVIKAGKKGGNSSFLNVIFINDDELEPEEVKQIIAHELLHVKFIHSADRIIARVVQIGLWFNPFAYLYMRSIEENHEFEVDRIAAGEDEKGLYAQLLFKLAVSGRGYLFHSFSKVPLKKRIAMLFHKPTSNMKRIIYLLILPVLLISCLAFANLRSDEKLSVVDDLSSLGKHPLVVIDGKEYNDDMLYKIGGKCVLGISTFNPPVVKPQYVKYGDKIKDGLVIISTKNHQITYQTAIERENLAKKANIPRNQFYKRLKLKKEDGSGFDKCVIRLPSGGGMTTDLKTDESIVFIADGKVFTEREVNQVEDYVKTHKFYSWTAGETEKYNGNADKDISVYANYFAFLSRTGDTTVGINKYRQKVMRNGKRVLPNHKTFDDYNNSDKGKQDKAASEKVLGKTLIFKVLGTIDTSYHNMFAGKLKGYKVTQGNDEYVLQAGGKYHAIDGSLQPGDEVEVKVQMCLYGPDSPLIISPEMVTKSGKLIYQAEMEKALEYAFLYEANRVRFTDGKVTGVQKYANGNWKSAVLQVANGYRIKFNLKPSAPAIKSIAAGDHVWLRFVHEMKTGAKEYTVNDWVALSNKVKDYGVKNPEYFYKYYEKI</sequence>
<feature type="transmembrane region" description="Helical" evidence="1">
    <location>
        <begin position="6"/>
        <end position="24"/>
    </location>
</feature>
<evidence type="ECO:0000256" key="1">
    <source>
        <dbReference type="SAM" id="Phobius"/>
    </source>
</evidence>
<name>A0A3S3VC96_9SPHI</name>
<evidence type="ECO:0000259" key="2">
    <source>
        <dbReference type="Pfam" id="PF05569"/>
    </source>
</evidence>
<proteinExistence type="predicted"/>
<evidence type="ECO:0000313" key="3">
    <source>
        <dbReference type="EMBL" id="RWY50249.1"/>
    </source>
</evidence>
<feature type="transmembrane region" description="Helical" evidence="1">
    <location>
        <begin position="102"/>
        <end position="124"/>
    </location>
</feature>